<gene>
    <name evidence="1" type="ORF">IAC44_05990</name>
</gene>
<comment type="caution">
    <text evidence="1">The sequence shown here is derived from an EMBL/GenBank/DDBJ whole genome shotgun (WGS) entry which is preliminary data.</text>
</comment>
<reference evidence="1" key="1">
    <citation type="submission" date="2020-10" db="EMBL/GenBank/DDBJ databases">
        <authorList>
            <person name="Gilroy R."/>
        </authorList>
    </citation>
    <scope>NUCLEOTIDE SEQUENCE</scope>
    <source>
        <strain evidence="1">1383</strain>
    </source>
</reference>
<evidence type="ECO:0000313" key="1">
    <source>
        <dbReference type="EMBL" id="HIT98374.1"/>
    </source>
</evidence>
<protein>
    <submittedName>
        <fullName evidence="1">Uncharacterized protein</fullName>
    </submittedName>
</protein>
<accession>A0A9D1KUE8</accession>
<reference evidence="1" key="2">
    <citation type="journal article" date="2021" name="PeerJ">
        <title>Extensive microbial diversity within the chicken gut microbiome revealed by metagenomics and culture.</title>
        <authorList>
            <person name="Gilroy R."/>
            <person name="Ravi A."/>
            <person name="Getino M."/>
            <person name="Pursley I."/>
            <person name="Horton D.L."/>
            <person name="Alikhan N.F."/>
            <person name="Baker D."/>
            <person name="Gharbi K."/>
            <person name="Hall N."/>
            <person name="Watson M."/>
            <person name="Adriaenssens E.M."/>
            <person name="Foster-Nyarko E."/>
            <person name="Jarju S."/>
            <person name="Secka A."/>
            <person name="Antonio M."/>
            <person name="Oren A."/>
            <person name="Chaudhuri R.R."/>
            <person name="La Ragione R."/>
            <person name="Hildebrand F."/>
            <person name="Pallen M.J."/>
        </authorList>
    </citation>
    <scope>NUCLEOTIDE SEQUENCE</scope>
    <source>
        <strain evidence="1">1383</strain>
    </source>
</reference>
<dbReference type="AlphaFoldDB" id="A0A9D1KUE8"/>
<dbReference type="Proteomes" id="UP000824161">
    <property type="component" value="Unassembled WGS sequence"/>
</dbReference>
<dbReference type="EMBL" id="DVLY01000148">
    <property type="protein sequence ID" value="HIT98374.1"/>
    <property type="molecule type" value="Genomic_DNA"/>
</dbReference>
<sequence length="103" mass="11726">MAKILKATYFWENECEVTRSSSHFSEQAEVELAPQAEGCALFPNSPTERLDGAVRIKTLAPQGVVLATAGENYTVEENTLNRTPVYTRDGRHKWWYTFETITR</sequence>
<proteinExistence type="predicted"/>
<name>A0A9D1KUE8_9FLAO</name>
<evidence type="ECO:0000313" key="2">
    <source>
        <dbReference type="Proteomes" id="UP000824161"/>
    </source>
</evidence>
<organism evidence="1 2">
    <name type="scientific">Candidatus Merdimorpha stercoravium</name>
    <dbReference type="NCBI Taxonomy" id="2840863"/>
    <lineage>
        <taxon>Bacteria</taxon>
        <taxon>Pseudomonadati</taxon>
        <taxon>Bacteroidota</taxon>
        <taxon>Flavobacteriia</taxon>
        <taxon>Flavobacteriales</taxon>
        <taxon>Candidatus Merdimorpha</taxon>
    </lineage>
</organism>